<feature type="transmembrane region" description="Helical" evidence="1">
    <location>
        <begin position="512"/>
        <end position="531"/>
    </location>
</feature>
<reference evidence="3" key="1">
    <citation type="submission" date="2017-09" db="EMBL/GenBank/DDBJ databases">
        <authorList>
            <person name="Varghese N."/>
            <person name="Submissions S."/>
        </authorList>
    </citation>
    <scope>NUCLEOTIDE SEQUENCE [LARGE SCALE GENOMIC DNA]</scope>
    <source>
        <strain evidence="3">CGMCC 1.12803</strain>
    </source>
</reference>
<protein>
    <recommendedName>
        <fullName evidence="4">DKNYY family protein</fullName>
    </recommendedName>
</protein>
<name>A0A286A8W7_9SPHI</name>
<accession>A0A286A8W7</accession>
<keyword evidence="1" id="KW-0472">Membrane</keyword>
<keyword evidence="1" id="KW-0812">Transmembrane</keyword>
<gene>
    <name evidence="2" type="ORF">SAMN06297358_2958</name>
</gene>
<evidence type="ECO:0008006" key="4">
    <source>
        <dbReference type="Google" id="ProtNLM"/>
    </source>
</evidence>
<evidence type="ECO:0000256" key="1">
    <source>
        <dbReference type="SAM" id="Phobius"/>
    </source>
</evidence>
<dbReference type="Proteomes" id="UP000219281">
    <property type="component" value="Unassembled WGS sequence"/>
</dbReference>
<evidence type="ECO:0000313" key="3">
    <source>
        <dbReference type="Proteomes" id="UP000219281"/>
    </source>
</evidence>
<proteinExistence type="predicted"/>
<organism evidence="2 3">
    <name type="scientific">Pedobacter xixiisoli</name>
    <dbReference type="NCBI Taxonomy" id="1476464"/>
    <lineage>
        <taxon>Bacteria</taxon>
        <taxon>Pseudomonadati</taxon>
        <taxon>Bacteroidota</taxon>
        <taxon>Sphingobacteriia</taxon>
        <taxon>Sphingobacteriales</taxon>
        <taxon>Sphingobacteriaceae</taxon>
        <taxon>Pedobacter</taxon>
    </lineage>
</organism>
<sequence>MVSIIGQSLHASECYHYHTSKTHAIIKKENGIFYQYTEKDPNAISFVQQINKPIKGIDQASYKYAGEDEATFMFSDKNGFYLLPKDGQHEERTAVFSKILPNNVGQKHINGRLFLINDKWIYFNGWKQNITKIVLDGLPVNISNIKCFSSGMYLKSDKQVFSVNIDLYAKKATIKAIPNLNPAQLVYYACNPAENEDFIADEQHIYSVRNDGSFDEVTPQLLALGVKRKFNQLKLMNNPITIWWSDKVLKKRQGHSVSGKNPLTGEDIDINFSYSTSTPLQPIYGNVDFIRFQQKIYPIWDDDFSTPYPVKTDASKLKAVEGGLFQGEDFYYMEADNMKILNTNIPASAKYFTGRYGYGKYLPKALATDKYIYFIGDRFDPKTENKQTLSGSKVKQLGLFYLFNNALFDGKESYPITADGETLVNLGSFVEVINSCAGEMPNTPQVAVKYHQFLKDKNAVYYFDEAGKKLQVIQTANPYDFKADNYEQLQELYKIKDVKGTVKKKTKSNLNFYFIAGGVVFMLGVLGYYLIRRK</sequence>
<evidence type="ECO:0000313" key="2">
    <source>
        <dbReference type="EMBL" id="SOD18356.1"/>
    </source>
</evidence>
<dbReference type="AlphaFoldDB" id="A0A286A8W7"/>
<keyword evidence="3" id="KW-1185">Reference proteome</keyword>
<dbReference type="EMBL" id="OCMT01000003">
    <property type="protein sequence ID" value="SOD18356.1"/>
    <property type="molecule type" value="Genomic_DNA"/>
</dbReference>
<keyword evidence="1" id="KW-1133">Transmembrane helix</keyword>